<evidence type="ECO:0000313" key="2">
    <source>
        <dbReference type="EMBL" id="OMC36588.1"/>
    </source>
</evidence>
<dbReference type="AlphaFoldDB" id="A0ABD6QEQ2"/>
<organism evidence="2 3">
    <name type="scientific">Mycolicibacterium fortuitum</name>
    <name type="common">Mycobacterium fortuitum</name>
    <dbReference type="NCBI Taxonomy" id="1766"/>
    <lineage>
        <taxon>Bacteria</taxon>
        <taxon>Bacillati</taxon>
        <taxon>Actinomycetota</taxon>
        <taxon>Actinomycetes</taxon>
        <taxon>Mycobacteriales</taxon>
        <taxon>Mycobacteriaceae</taxon>
        <taxon>Mycolicibacterium</taxon>
    </lineage>
</organism>
<accession>A0ABD6QEQ2</accession>
<feature type="compositionally biased region" description="Basic and acidic residues" evidence="1">
    <location>
        <begin position="347"/>
        <end position="371"/>
    </location>
</feature>
<name>A0ABD6QEQ2_MYCFO</name>
<reference evidence="2 3" key="1">
    <citation type="submission" date="2016-07" db="EMBL/GenBank/DDBJ databases">
        <authorList>
            <person name="Sutton G."/>
            <person name="Brinkac L."/>
            <person name="Sanka R."/>
            <person name="Adams M."/>
            <person name="Lau E."/>
            <person name="Kumar A."/>
            <person name="Macaden R."/>
        </authorList>
    </citation>
    <scope>NUCLEOTIDE SEQUENCE [LARGE SCALE GENOMIC DNA]</scope>
    <source>
        <strain evidence="2 3">GA-0871</strain>
    </source>
</reference>
<comment type="caution">
    <text evidence="2">The sequence shown here is derived from an EMBL/GenBank/DDBJ whole genome shotgun (WGS) entry which is preliminary data.</text>
</comment>
<protein>
    <recommendedName>
        <fullName evidence="4">PE-PGRS family protein</fullName>
    </recommendedName>
</protein>
<evidence type="ECO:0000256" key="1">
    <source>
        <dbReference type="SAM" id="MobiDB-lite"/>
    </source>
</evidence>
<dbReference type="EMBL" id="MBER01000152">
    <property type="protein sequence ID" value="OMC36588.1"/>
    <property type="molecule type" value="Genomic_DNA"/>
</dbReference>
<evidence type="ECO:0008006" key="4">
    <source>
        <dbReference type="Google" id="ProtNLM"/>
    </source>
</evidence>
<feature type="compositionally biased region" description="Polar residues" evidence="1">
    <location>
        <begin position="268"/>
        <end position="282"/>
    </location>
</feature>
<feature type="compositionally biased region" description="Low complexity" evidence="1">
    <location>
        <begin position="382"/>
        <end position="404"/>
    </location>
</feature>
<feature type="compositionally biased region" description="Low complexity" evidence="1">
    <location>
        <begin position="283"/>
        <end position="295"/>
    </location>
</feature>
<gene>
    <name evidence="2" type="ORF">A5742_10595</name>
</gene>
<dbReference type="Proteomes" id="UP000187001">
    <property type="component" value="Unassembled WGS sequence"/>
</dbReference>
<feature type="region of interest" description="Disordered" evidence="1">
    <location>
        <begin position="263"/>
        <end position="404"/>
    </location>
</feature>
<proteinExistence type="predicted"/>
<sequence>MASATTPVSTAAVQLSAAVDPLTNWVEVIETSVTKVGILADLYMERPLPIATEVAKNLQTYASMVGATLPKVAAALQNWAETIAIPGIQKAIDEILAGQFTQAASSLISPLSLFPFQLADAINLVAIPRMIAGHLYGVANLIFNAAALSPLMNIPIGLVSDTIRQIGATAQGVSDAFNAGDPVEGLTTLVNFPADLTGRVLNKPRGLLDYYTWGSCGCLQSGGAIFNQLIDLPRRIADQLVIPPTAAATATSAPLALSVASTEALPPASNTETEPASEPTTGSASADAAAAPANSKEPDSVEADGAEVHVSPEGATDLSDSTKTKLDKTGTTTSKQAQKLRASLQRTADEVDKSAKKLRSNIEKSVKKVSDRISTAGKKKAAASSAASSKNDNAGSSSDSGSDD</sequence>
<evidence type="ECO:0000313" key="3">
    <source>
        <dbReference type="Proteomes" id="UP000187001"/>
    </source>
</evidence>